<reference evidence="2 3" key="1">
    <citation type="submission" date="2020-05" db="EMBL/GenBank/DDBJ databases">
        <title>Azospirillum oleiclasticum sp. nov, a nitrogen-fixing and heavy crude oil-emulsifying bacterium isolated from the crude oil of Yumen Oilfield.</title>
        <authorList>
            <person name="Wu D."/>
            <person name="Cai M."/>
            <person name="Zhang X."/>
        </authorList>
    </citation>
    <scope>NUCLEOTIDE SEQUENCE [LARGE SCALE GENOMIC DNA]</scope>
    <source>
        <strain evidence="2 3">ROY-1-1-2</strain>
    </source>
</reference>
<dbReference type="Pfam" id="PF13801">
    <property type="entry name" value="Metal_resist"/>
    <property type="match status" value="1"/>
</dbReference>
<organism evidence="2 3">
    <name type="scientific">Azospirillum oleiclasticum</name>
    <dbReference type="NCBI Taxonomy" id="2735135"/>
    <lineage>
        <taxon>Bacteria</taxon>
        <taxon>Pseudomonadati</taxon>
        <taxon>Pseudomonadota</taxon>
        <taxon>Alphaproteobacteria</taxon>
        <taxon>Rhodospirillales</taxon>
        <taxon>Azospirillaceae</taxon>
        <taxon>Azospirillum</taxon>
    </lineage>
</organism>
<keyword evidence="3" id="KW-1185">Reference proteome</keyword>
<evidence type="ECO:0000313" key="3">
    <source>
        <dbReference type="Proteomes" id="UP000584642"/>
    </source>
</evidence>
<sequence length="147" mass="15960">MTALLQRPVQWLRLLALASLALNLFLGAMLIADRHHGPTLPEGPLVERVLARANRVLPEEDAQRMRDAFAVRDARFAALQTGLETASRRVRALVGAERIDVGALRQAVDEARASRRLIGDLIEDTVLATIPDLSVDGRRRLAAAGGG</sequence>
<name>A0ABX2TFI6_9PROT</name>
<accession>A0ABX2TFI6</accession>
<dbReference type="Proteomes" id="UP000584642">
    <property type="component" value="Unassembled WGS sequence"/>
</dbReference>
<gene>
    <name evidence="2" type="ORF">HND93_25610</name>
</gene>
<keyword evidence="1" id="KW-0472">Membrane</keyword>
<dbReference type="RefSeq" id="WP_180284877.1">
    <property type="nucleotide sequence ID" value="NZ_JABFDB010000024.1"/>
</dbReference>
<dbReference type="InterPro" id="IPR025961">
    <property type="entry name" value="Metal_resist"/>
</dbReference>
<dbReference type="EMBL" id="JABFDB010000024">
    <property type="protein sequence ID" value="NYZ23099.1"/>
    <property type="molecule type" value="Genomic_DNA"/>
</dbReference>
<protein>
    <submittedName>
        <fullName evidence="2">Periplasmic heavy metal sensor</fullName>
    </submittedName>
</protein>
<keyword evidence="1" id="KW-0812">Transmembrane</keyword>
<comment type="caution">
    <text evidence="2">The sequence shown here is derived from an EMBL/GenBank/DDBJ whole genome shotgun (WGS) entry which is preliminary data.</text>
</comment>
<keyword evidence="1" id="KW-1133">Transmembrane helix</keyword>
<evidence type="ECO:0000313" key="2">
    <source>
        <dbReference type="EMBL" id="NYZ23099.1"/>
    </source>
</evidence>
<feature type="transmembrane region" description="Helical" evidence="1">
    <location>
        <begin position="12"/>
        <end position="32"/>
    </location>
</feature>
<evidence type="ECO:0000256" key="1">
    <source>
        <dbReference type="SAM" id="Phobius"/>
    </source>
</evidence>
<proteinExistence type="predicted"/>